<dbReference type="PROSITE" id="PS50012">
    <property type="entry name" value="RCC1_3"/>
    <property type="match status" value="4"/>
</dbReference>
<reference evidence="5 6" key="1">
    <citation type="submission" date="2016-06" db="EMBL/GenBank/DDBJ databases">
        <authorList>
            <person name="Kjaerup R.B."/>
            <person name="Dalgaard T.S."/>
            <person name="Juul-Madsen H.R."/>
        </authorList>
    </citation>
    <scope>NUCLEOTIDE SEQUENCE [LARGE SCALE GENOMIC DNA]</scope>
    <source>
        <strain evidence="5 6">Pb300</strain>
    </source>
</reference>
<dbReference type="Pfam" id="PF25390">
    <property type="entry name" value="WD40_RLD"/>
    <property type="match status" value="1"/>
</dbReference>
<dbReference type="PANTHER" id="PTHR45982:SF5">
    <property type="entry name" value="RCC DOMAIN-CONTAINING PROTEIN ATS1"/>
    <property type="match status" value="1"/>
</dbReference>
<evidence type="ECO:0000256" key="1">
    <source>
        <dbReference type="ARBA" id="ARBA00022658"/>
    </source>
</evidence>
<dbReference type="SUPFAM" id="SSF50985">
    <property type="entry name" value="RCC1/BLIP-II"/>
    <property type="match status" value="1"/>
</dbReference>
<dbReference type="AlphaFoldDB" id="A0A1D2J4S9"/>
<dbReference type="PANTHER" id="PTHR45982">
    <property type="entry name" value="REGULATOR OF CHROMOSOME CONDENSATION"/>
    <property type="match status" value="1"/>
</dbReference>
<dbReference type="PRINTS" id="PR00633">
    <property type="entry name" value="RCCNDNSATION"/>
</dbReference>
<evidence type="ECO:0000256" key="3">
    <source>
        <dbReference type="PROSITE-ProRule" id="PRU00235"/>
    </source>
</evidence>
<dbReference type="VEuPathDB" id="FungiDB:PADG_01375"/>
<evidence type="ECO:0000313" key="5">
    <source>
        <dbReference type="EMBL" id="ODH13293.1"/>
    </source>
</evidence>
<feature type="repeat" description="RCC1" evidence="3">
    <location>
        <begin position="303"/>
        <end position="340"/>
    </location>
</feature>
<evidence type="ECO:0000313" key="6">
    <source>
        <dbReference type="Proteomes" id="UP000242814"/>
    </source>
</evidence>
<evidence type="ECO:0000256" key="2">
    <source>
        <dbReference type="ARBA" id="ARBA00022737"/>
    </source>
</evidence>
<sequence length="396" mass="42688">MANSCSPGGGGVFNNSWDVQSFEFQMPLYAFGSNGSGQLGIGHMDDVPIPTKCLFIQGDEPSNLESINNPHSQDKPLRIVAGGNHTLVLFESGAVYAAGSNKNGKCAHDPDTVLSLLRFRRVVIVTEEGRRVDRFKVISATWEASFFVDAEQGHLYVCGLGMKGELGLGEACMEASRPMRILNFPPAGKEITSISSSVSHTVVTLSTGEVYGWGISRKGQLGEWNIQNKILWEPRKIEDVAFFACQIACGREFTVIGGEAVTGEFAILGSNKWDIRSDVPKDIKNYEMVAASWHGIYVHRLDGSAISWGRNDRGQLLPPHLPQPTKLAVGSEHVIAIIESTNVVAFGWGEHGNCGPNTDAQGNVAGRWSEIPLTIEGRGAVTNVGAGCATSWIMTA</sequence>
<feature type="repeat" description="RCC1" evidence="3">
    <location>
        <begin position="26"/>
        <end position="92"/>
    </location>
</feature>
<protein>
    <recommendedName>
        <fullName evidence="4">RCC1-like domain-containing protein</fullName>
    </recommendedName>
</protein>
<keyword evidence="2" id="KW-0677">Repeat</keyword>
<organism evidence="5 6">
    <name type="scientific">Paracoccidioides brasiliensis</name>
    <dbReference type="NCBI Taxonomy" id="121759"/>
    <lineage>
        <taxon>Eukaryota</taxon>
        <taxon>Fungi</taxon>
        <taxon>Dikarya</taxon>
        <taxon>Ascomycota</taxon>
        <taxon>Pezizomycotina</taxon>
        <taxon>Eurotiomycetes</taxon>
        <taxon>Eurotiomycetidae</taxon>
        <taxon>Onygenales</taxon>
        <taxon>Ajellomycetaceae</taxon>
        <taxon>Paracoccidioides</taxon>
    </lineage>
</organism>
<keyword evidence="1" id="KW-0344">Guanine-nucleotide releasing factor</keyword>
<dbReference type="InterPro" id="IPR000408">
    <property type="entry name" value="Reg_chr_condens"/>
</dbReference>
<feature type="repeat" description="RCC1" evidence="3">
    <location>
        <begin position="208"/>
        <end position="260"/>
    </location>
</feature>
<dbReference type="InterPro" id="IPR058923">
    <property type="entry name" value="RCC1-like_dom"/>
</dbReference>
<dbReference type="Proteomes" id="UP000242814">
    <property type="component" value="Unassembled WGS sequence"/>
</dbReference>
<dbReference type="Gene3D" id="2.130.10.30">
    <property type="entry name" value="Regulator of chromosome condensation 1/beta-lactamase-inhibitor protein II"/>
    <property type="match status" value="2"/>
</dbReference>
<dbReference type="EMBL" id="LZYO01000525">
    <property type="protein sequence ID" value="ODH13293.1"/>
    <property type="molecule type" value="Genomic_DNA"/>
</dbReference>
<feature type="domain" description="RCC1-like" evidence="4">
    <location>
        <begin position="28"/>
        <end position="391"/>
    </location>
</feature>
<evidence type="ECO:0000259" key="4">
    <source>
        <dbReference type="Pfam" id="PF25390"/>
    </source>
</evidence>
<dbReference type="InterPro" id="IPR051553">
    <property type="entry name" value="Ran_GTPase-activating"/>
</dbReference>
<feature type="repeat" description="RCC1" evidence="3">
    <location>
        <begin position="153"/>
        <end position="207"/>
    </location>
</feature>
<gene>
    <name evidence="5" type="ORF">ACO22_07404</name>
</gene>
<comment type="caution">
    <text evidence="5">The sequence shown here is derived from an EMBL/GenBank/DDBJ whole genome shotgun (WGS) entry which is preliminary data.</text>
</comment>
<dbReference type="VEuPathDB" id="FungiDB:PABG_02867"/>
<accession>A0A1D2J4S9</accession>
<proteinExistence type="predicted"/>
<name>A0A1D2J4S9_PARBR</name>
<dbReference type="InterPro" id="IPR009091">
    <property type="entry name" value="RCC1/BLIP-II"/>
</dbReference>